<keyword evidence="5 7" id="KW-0472">Membrane</keyword>
<evidence type="ECO:0000256" key="6">
    <source>
        <dbReference type="SAM" id="Coils"/>
    </source>
</evidence>
<dbReference type="Pfam" id="PF04011">
    <property type="entry name" value="LemA"/>
    <property type="match status" value="1"/>
</dbReference>
<dbReference type="RefSeq" id="WP_163909648.1">
    <property type="nucleotide sequence ID" value="NZ_JAAAXX010000001.1"/>
</dbReference>
<dbReference type="InterPro" id="IPR007156">
    <property type="entry name" value="MamQ_LemA"/>
</dbReference>
<keyword evidence="3 7" id="KW-0812">Transmembrane</keyword>
<sequence length="201" mass="21801">MSTSNIVMLVILAFLILCVLYAIGLFNNLVARRNEITNAFAQVEVQLKRRYDLIPNLVATAKGYLAHERETLEAVISARNNALAGLKAAQAQPGDARNIAQLSLADGVLNSAMGRLSVTLEAYPELKASQAMQQLSEEISSTENKVTFARQVFNDAVLTYNNLKQSFPAVLFAARFGHGADATPLEFADTAAIQQAPQVSF</sequence>
<comment type="subcellular location">
    <subcellularLocation>
        <location evidence="1">Membrane</location>
        <topology evidence="1">Single-pass membrane protein</topology>
    </subcellularLocation>
</comment>
<dbReference type="Gene3D" id="1.20.1440.20">
    <property type="entry name" value="LemA-like domain"/>
    <property type="match status" value="1"/>
</dbReference>
<dbReference type="GO" id="GO:0016020">
    <property type="term" value="C:membrane"/>
    <property type="evidence" value="ECO:0007669"/>
    <property type="project" value="UniProtKB-SubCell"/>
</dbReference>
<comment type="similarity">
    <text evidence="2">Belongs to the LemA family.</text>
</comment>
<protein>
    <submittedName>
        <fullName evidence="8">Protein LemA</fullName>
    </submittedName>
</protein>
<feature type="coiled-coil region" evidence="6">
    <location>
        <begin position="125"/>
        <end position="152"/>
    </location>
</feature>
<reference evidence="8 9" key="1">
    <citation type="submission" date="2019-12" db="EMBL/GenBank/DDBJ databases">
        <title>Endophytic bacteria associated with Panax ginseng seedlings.</title>
        <authorList>
            <person name="Park J.M."/>
            <person name="Shin R."/>
            <person name="Jo S.H."/>
        </authorList>
    </citation>
    <scope>NUCLEOTIDE SEQUENCE [LARGE SCALE GENOMIC DNA]</scope>
    <source>
        <strain evidence="8 9">PgKB32</strain>
    </source>
</reference>
<dbReference type="InterPro" id="IPR023353">
    <property type="entry name" value="LemA-like_dom_sf"/>
</dbReference>
<dbReference type="AlphaFoldDB" id="A0A6L5C1D7"/>
<keyword evidence="6" id="KW-0175">Coiled coil</keyword>
<evidence type="ECO:0000313" key="9">
    <source>
        <dbReference type="Proteomes" id="UP000475265"/>
    </source>
</evidence>
<evidence type="ECO:0000256" key="7">
    <source>
        <dbReference type="SAM" id="Phobius"/>
    </source>
</evidence>
<accession>A0A6L5C1D7</accession>
<evidence type="ECO:0000256" key="2">
    <source>
        <dbReference type="ARBA" id="ARBA00008854"/>
    </source>
</evidence>
<evidence type="ECO:0000256" key="3">
    <source>
        <dbReference type="ARBA" id="ARBA00022692"/>
    </source>
</evidence>
<name>A0A6L5C1D7_9PSED</name>
<comment type="caution">
    <text evidence="8">The sequence shown here is derived from an EMBL/GenBank/DDBJ whole genome shotgun (WGS) entry which is preliminary data.</text>
</comment>
<dbReference type="Proteomes" id="UP000475265">
    <property type="component" value="Unassembled WGS sequence"/>
</dbReference>
<dbReference type="PANTHER" id="PTHR34478">
    <property type="entry name" value="PROTEIN LEMA"/>
    <property type="match status" value="1"/>
</dbReference>
<keyword evidence="4 7" id="KW-1133">Transmembrane helix</keyword>
<evidence type="ECO:0000313" key="8">
    <source>
        <dbReference type="EMBL" id="KAF2394400.1"/>
    </source>
</evidence>
<dbReference type="PANTHER" id="PTHR34478:SF1">
    <property type="entry name" value="PROTEIN LEMA"/>
    <property type="match status" value="1"/>
</dbReference>
<gene>
    <name evidence="8" type="ORF">FX983_02381</name>
</gene>
<dbReference type="EMBL" id="JAAAXX010000001">
    <property type="protein sequence ID" value="KAF2394400.1"/>
    <property type="molecule type" value="Genomic_DNA"/>
</dbReference>
<evidence type="ECO:0000256" key="4">
    <source>
        <dbReference type="ARBA" id="ARBA00022989"/>
    </source>
</evidence>
<evidence type="ECO:0000256" key="5">
    <source>
        <dbReference type="ARBA" id="ARBA00023136"/>
    </source>
</evidence>
<feature type="transmembrane region" description="Helical" evidence="7">
    <location>
        <begin position="6"/>
        <end position="26"/>
    </location>
</feature>
<organism evidence="8 9">
    <name type="scientific">Pseudomonas frederiksbergensis</name>
    <dbReference type="NCBI Taxonomy" id="104087"/>
    <lineage>
        <taxon>Bacteria</taxon>
        <taxon>Pseudomonadati</taxon>
        <taxon>Pseudomonadota</taxon>
        <taxon>Gammaproteobacteria</taxon>
        <taxon>Pseudomonadales</taxon>
        <taxon>Pseudomonadaceae</taxon>
        <taxon>Pseudomonas</taxon>
    </lineage>
</organism>
<dbReference type="SUPFAM" id="SSF140478">
    <property type="entry name" value="LemA-like"/>
    <property type="match status" value="1"/>
</dbReference>
<proteinExistence type="inferred from homology"/>
<evidence type="ECO:0000256" key="1">
    <source>
        <dbReference type="ARBA" id="ARBA00004167"/>
    </source>
</evidence>